<gene>
    <name evidence="2" type="ORF">Sjap_015236</name>
</gene>
<protein>
    <submittedName>
        <fullName evidence="2">Uncharacterized protein</fullName>
    </submittedName>
</protein>
<evidence type="ECO:0000313" key="2">
    <source>
        <dbReference type="EMBL" id="KAK9116289.1"/>
    </source>
</evidence>
<sequence>MTGSNPLYDIFGENYKEANEENDKQNIVELPKKKVKSAQESTKHYCLESEDSIVPSGDSDSGSNDEVGDDINDSKDSQHGVELLELLPSFMEEENHDEIQTLSSDDLGSFNDGCETNSESVFPRIRSSHPKFDWEANNP</sequence>
<keyword evidence="3" id="KW-1185">Reference proteome</keyword>
<reference evidence="2 3" key="1">
    <citation type="submission" date="2024-01" db="EMBL/GenBank/DDBJ databases">
        <title>Genome assemblies of Stephania.</title>
        <authorList>
            <person name="Yang L."/>
        </authorList>
    </citation>
    <scope>NUCLEOTIDE SEQUENCE [LARGE SCALE GENOMIC DNA]</scope>
    <source>
        <strain evidence="2">QJT</strain>
        <tissue evidence="2">Leaf</tissue>
    </source>
</reference>
<proteinExistence type="predicted"/>
<dbReference type="Proteomes" id="UP001417504">
    <property type="component" value="Unassembled WGS sequence"/>
</dbReference>
<comment type="caution">
    <text evidence="2">The sequence shown here is derived from an EMBL/GenBank/DDBJ whole genome shotgun (WGS) entry which is preliminary data.</text>
</comment>
<feature type="region of interest" description="Disordered" evidence="1">
    <location>
        <begin position="37"/>
        <end position="79"/>
    </location>
</feature>
<name>A0AAP0NSB3_9MAGN</name>
<evidence type="ECO:0000256" key="1">
    <source>
        <dbReference type="SAM" id="MobiDB-lite"/>
    </source>
</evidence>
<evidence type="ECO:0000313" key="3">
    <source>
        <dbReference type="Proteomes" id="UP001417504"/>
    </source>
</evidence>
<organism evidence="2 3">
    <name type="scientific">Stephania japonica</name>
    <dbReference type="NCBI Taxonomy" id="461633"/>
    <lineage>
        <taxon>Eukaryota</taxon>
        <taxon>Viridiplantae</taxon>
        <taxon>Streptophyta</taxon>
        <taxon>Embryophyta</taxon>
        <taxon>Tracheophyta</taxon>
        <taxon>Spermatophyta</taxon>
        <taxon>Magnoliopsida</taxon>
        <taxon>Ranunculales</taxon>
        <taxon>Menispermaceae</taxon>
        <taxon>Menispermoideae</taxon>
        <taxon>Cissampelideae</taxon>
        <taxon>Stephania</taxon>
    </lineage>
</organism>
<dbReference type="AlphaFoldDB" id="A0AAP0NSB3"/>
<accession>A0AAP0NSB3</accession>
<dbReference type="EMBL" id="JBBNAE010000006">
    <property type="protein sequence ID" value="KAK9116289.1"/>
    <property type="molecule type" value="Genomic_DNA"/>
</dbReference>